<feature type="domain" description="MHC class II beta chain N-terminal" evidence="10">
    <location>
        <begin position="1"/>
        <end position="66"/>
    </location>
</feature>
<keyword evidence="12" id="KW-1185">Reference proteome</keyword>
<evidence type="ECO:0000256" key="6">
    <source>
        <dbReference type="ARBA" id="ARBA00023136"/>
    </source>
</evidence>
<keyword evidence="2" id="KW-0812">Transmembrane</keyword>
<dbReference type="PANTHER" id="PTHR19944:SF99">
    <property type="entry name" value="HLA CLASS II HISTOCOMPATIBILITY ANTIGEN, DRB1 BETA CHAIN"/>
    <property type="match status" value="1"/>
</dbReference>
<dbReference type="GO" id="GO:0002250">
    <property type="term" value="P:adaptive immune response"/>
    <property type="evidence" value="ECO:0007669"/>
    <property type="project" value="UniProtKB-KW"/>
</dbReference>
<feature type="non-terminal residue" evidence="11">
    <location>
        <position position="167"/>
    </location>
</feature>
<sequence length="167" mass="19533">ERVRLVQRHIYNREQFVMFDNDVGHYVEFTPLGEKWAQKWNSHPDFMEQQRSSVDWYCRNNYEAITPFSEERRGERVPSGPALVMTLEPLKTSPEPSALFEPIPGASCPSQGHPWLSQSIPVHPNVVPNGDWSYQLLVLLERPPRRGLSYTCQVEHVSLEQPLRRHW</sequence>
<evidence type="ECO:0000259" key="10">
    <source>
        <dbReference type="SMART" id="SM00921"/>
    </source>
</evidence>
<dbReference type="InterPro" id="IPR013783">
    <property type="entry name" value="Ig-like_fold"/>
</dbReference>
<dbReference type="PANTHER" id="PTHR19944">
    <property type="entry name" value="MHC CLASS II-RELATED"/>
    <property type="match status" value="1"/>
</dbReference>
<dbReference type="PROSITE" id="PS00290">
    <property type="entry name" value="IG_MHC"/>
    <property type="match status" value="1"/>
</dbReference>
<dbReference type="InterPro" id="IPR000353">
    <property type="entry name" value="MHC_II_b_N"/>
</dbReference>
<protein>
    <submittedName>
        <fullName evidence="11">HB2L protein</fullName>
    </submittedName>
</protein>
<evidence type="ECO:0000313" key="11">
    <source>
        <dbReference type="EMBL" id="NXM52683.1"/>
    </source>
</evidence>
<keyword evidence="9" id="KW-0491">MHC II</keyword>
<dbReference type="InterPro" id="IPR050160">
    <property type="entry name" value="MHC/Immunoglobulin"/>
</dbReference>
<feature type="non-terminal residue" evidence="11">
    <location>
        <position position="1"/>
    </location>
</feature>
<organism evidence="11 12">
    <name type="scientific">Illadopsis cleaveri</name>
    <name type="common">blackcap illadopsis</name>
    <dbReference type="NCBI Taxonomy" id="201329"/>
    <lineage>
        <taxon>Eukaryota</taxon>
        <taxon>Metazoa</taxon>
        <taxon>Chordata</taxon>
        <taxon>Craniata</taxon>
        <taxon>Vertebrata</taxon>
        <taxon>Euteleostomi</taxon>
        <taxon>Archelosauria</taxon>
        <taxon>Archosauria</taxon>
        <taxon>Dinosauria</taxon>
        <taxon>Saurischia</taxon>
        <taxon>Theropoda</taxon>
        <taxon>Coelurosauria</taxon>
        <taxon>Aves</taxon>
        <taxon>Neognathae</taxon>
        <taxon>Neoaves</taxon>
        <taxon>Telluraves</taxon>
        <taxon>Australaves</taxon>
        <taxon>Passeriformes</taxon>
        <taxon>Sylvioidea</taxon>
        <taxon>Timaliidae</taxon>
        <taxon>Illadopsis</taxon>
    </lineage>
</organism>
<reference evidence="11 12" key="1">
    <citation type="submission" date="2019-09" db="EMBL/GenBank/DDBJ databases">
        <title>Bird 10,000 Genomes (B10K) Project - Family phase.</title>
        <authorList>
            <person name="Zhang G."/>
        </authorList>
    </citation>
    <scope>NUCLEOTIDE SEQUENCE [LARGE SCALE GENOMIC DNA]</scope>
    <source>
        <strain evidence="11">B10K-DU-002-01</strain>
        <tissue evidence="11">Muscle</tissue>
    </source>
</reference>
<keyword evidence="5" id="KW-1064">Adaptive immunity</keyword>
<dbReference type="Gene3D" id="3.10.320.10">
    <property type="entry name" value="Class II Histocompatibility Antigen, M Beta Chain, Chain B, domain 1"/>
    <property type="match status" value="1"/>
</dbReference>
<dbReference type="Pfam" id="PF00969">
    <property type="entry name" value="MHC_II_beta"/>
    <property type="match status" value="1"/>
</dbReference>
<comment type="caution">
    <text evidence="11">The sequence shown here is derived from an EMBL/GenBank/DDBJ whole genome shotgun (WGS) entry which is preliminary data.</text>
</comment>
<keyword evidence="6" id="KW-0472">Membrane</keyword>
<keyword evidence="8" id="KW-0325">Glycoprotein</keyword>
<keyword evidence="4" id="KW-1133">Transmembrane helix</keyword>
<dbReference type="SUPFAM" id="SSF48726">
    <property type="entry name" value="Immunoglobulin"/>
    <property type="match status" value="1"/>
</dbReference>
<comment type="subcellular location">
    <subcellularLocation>
        <location evidence="1">Membrane</location>
        <topology evidence="1">Single-pass type I membrane protein</topology>
    </subcellularLocation>
</comment>
<dbReference type="SMART" id="SM00921">
    <property type="entry name" value="MHC_II_beta"/>
    <property type="match status" value="1"/>
</dbReference>
<dbReference type="GO" id="GO:0042613">
    <property type="term" value="C:MHC class II protein complex"/>
    <property type="evidence" value="ECO:0007669"/>
    <property type="project" value="UniProtKB-KW"/>
</dbReference>
<evidence type="ECO:0000313" key="12">
    <source>
        <dbReference type="Proteomes" id="UP000534634"/>
    </source>
</evidence>
<evidence type="ECO:0000256" key="4">
    <source>
        <dbReference type="ARBA" id="ARBA00022989"/>
    </source>
</evidence>
<dbReference type="InterPro" id="IPR003006">
    <property type="entry name" value="Ig/MHC_CS"/>
</dbReference>
<evidence type="ECO:0000256" key="9">
    <source>
        <dbReference type="ARBA" id="ARBA00023182"/>
    </source>
</evidence>
<evidence type="ECO:0000256" key="5">
    <source>
        <dbReference type="ARBA" id="ARBA00023130"/>
    </source>
</evidence>
<dbReference type="Gene3D" id="2.60.40.10">
    <property type="entry name" value="Immunoglobulins"/>
    <property type="match status" value="1"/>
</dbReference>
<dbReference type="SUPFAM" id="SSF54452">
    <property type="entry name" value="MHC antigen-recognition domain"/>
    <property type="match status" value="1"/>
</dbReference>
<dbReference type="InterPro" id="IPR014745">
    <property type="entry name" value="MHC_II_a/b_N"/>
</dbReference>
<dbReference type="InterPro" id="IPR003597">
    <property type="entry name" value="Ig_C1-set"/>
</dbReference>
<dbReference type="GO" id="GO:0002504">
    <property type="term" value="P:antigen processing and presentation of peptide or polysaccharide antigen via MHC class II"/>
    <property type="evidence" value="ECO:0007669"/>
    <property type="project" value="UniProtKB-KW"/>
</dbReference>
<dbReference type="InterPro" id="IPR036179">
    <property type="entry name" value="Ig-like_dom_sf"/>
</dbReference>
<evidence type="ECO:0000256" key="3">
    <source>
        <dbReference type="ARBA" id="ARBA00022859"/>
    </source>
</evidence>
<dbReference type="InterPro" id="IPR011162">
    <property type="entry name" value="MHC_I/II-like_Ag-recog"/>
</dbReference>
<dbReference type="AlphaFoldDB" id="A0A7L1BTG4"/>
<evidence type="ECO:0000256" key="8">
    <source>
        <dbReference type="ARBA" id="ARBA00023180"/>
    </source>
</evidence>
<dbReference type="Proteomes" id="UP000534634">
    <property type="component" value="Unassembled WGS sequence"/>
</dbReference>
<evidence type="ECO:0000256" key="2">
    <source>
        <dbReference type="ARBA" id="ARBA00022692"/>
    </source>
</evidence>
<evidence type="ECO:0000256" key="7">
    <source>
        <dbReference type="ARBA" id="ARBA00023157"/>
    </source>
</evidence>
<keyword evidence="3" id="KW-0391">Immunity</keyword>
<evidence type="ECO:0000256" key="1">
    <source>
        <dbReference type="ARBA" id="ARBA00004479"/>
    </source>
</evidence>
<keyword evidence="7" id="KW-1015">Disulfide bond</keyword>
<dbReference type="EMBL" id="VXBB01001750">
    <property type="protein sequence ID" value="NXM52683.1"/>
    <property type="molecule type" value="Genomic_DNA"/>
</dbReference>
<proteinExistence type="predicted"/>
<name>A0A7L1BTG4_9PASS</name>
<dbReference type="Pfam" id="PF07654">
    <property type="entry name" value="C1-set"/>
    <property type="match status" value="1"/>
</dbReference>
<accession>A0A7L1BTG4</accession>
<gene>
    <name evidence="11" type="primary">Hb2l_0</name>
    <name evidence="11" type="ORF">ILLCLE_R06503</name>
</gene>